<dbReference type="InterPro" id="IPR011051">
    <property type="entry name" value="RmlC_Cupin_sf"/>
</dbReference>
<dbReference type="SUPFAM" id="SSF51182">
    <property type="entry name" value="RmlC-like cupins"/>
    <property type="match status" value="1"/>
</dbReference>
<name>A0A2G1W665_9BACT</name>
<dbReference type="EMBL" id="NIZW01000011">
    <property type="protein sequence ID" value="PHQ34501.1"/>
    <property type="molecule type" value="Genomic_DNA"/>
</dbReference>
<dbReference type="AlphaFoldDB" id="A0A2G1W665"/>
<proteinExistence type="predicted"/>
<feature type="domain" description="Cupin type-2" evidence="1">
    <location>
        <begin position="44"/>
        <end position="101"/>
    </location>
</feature>
<dbReference type="RefSeq" id="WP_099261639.1">
    <property type="nucleotide sequence ID" value="NZ_NIZW01000011.1"/>
</dbReference>
<dbReference type="Proteomes" id="UP000225740">
    <property type="component" value="Unassembled WGS sequence"/>
</dbReference>
<dbReference type="Pfam" id="PF07883">
    <property type="entry name" value="Cupin_2"/>
    <property type="match status" value="1"/>
</dbReference>
<dbReference type="OrthoDB" id="9798585at2"/>
<protein>
    <submittedName>
        <fullName evidence="2">Phosphoribosylaminoimidazole carboxylase</fullName>
    </submittedName>
</protein>
<comment type="caution">
    <text evidence="2">The sequence shown here is derived from an EMBL/GenBank/DDBJ whole genome shotgun (WGS) entry which is preliminary data.</text>
</comment>
<dbReference type="Gene3D" id="2.60.120.10">
    <property type="entry name" value="Jelly Rolls"/>
    <property type="match status" value="1"/>
</dbReference>
<dbReference type="InterPro" id="IPR013096">
    <property type="entry name" value="Cupin_2"/>
</dbReference>
<evidence type="ECO:0000313" key="3">
    <source>
        <dbReference type="Proteomes" id="UP000225740"/>
    </source>
</evidence>
<reference evidence="2 3" key="1">
    <citation type="submission" date="2017-06" db="EMBL/GenBank/DDBJ databases">
        <title>Description of Rhodopirellula bahusiensis sp. nov.</title>
        <authorList>
            <person name="Kizina J."/>
            <person name="Harder J."/>
        </authorList>
    </citation>
    <scope>NUCLEOTIDE SEQUENCE [LARGE SCALE GENOMIC DNA]</scope>
    <source>
        <strain evidence="2 3">SWK21</strain>
    </source>
</reference>
<organism evidence="2 3">
    <name type="scientific">Rhodopirellula bahusiensis</name>
    <dbReference type="NCBI Taxonomy" id="2014065"/>
    <lineage>
        <taxon>Bacteria</taxon>
        <taxon>Pseudomonadati</taxon>
        <taxon>Planctomycetota</taxon>
        <taxon>Planctomycetia</taxon>
        <taxon>Pirellulales</taxon>
        <taxon>Pirellulaceae</taxon>
        <taxon>Rhodopirellula</taxon>
    </lineage>
</organism>
<dbReference type="GeneID" id="90609418"/>
<evidence type="ECO:0000259" key="1">
    <source>
        <dbReference type="Pfam" id="PF07883"/>
    </source>
</evidence>
<gene>
    <name evidence="2" type="ORF">CEE69_15125</name>
</gene>
<accession>A0A2G1W665</accession>
<sequence length="103" mass="11818">MNLFDDVPSDLPSELVDVLAEGQSVRIERIVSTGHKTEPGTWYDQEQTEWVVVLRGEAKLSFDDGEITTMKTGDHILIPAHRRHRVEWTTPNEPTLWLAVFFD</sequence>
<keyword evidence="3" id="KW-1185">Reference proteome</keyword>
<dbReference type="CDD" id="cd06981">
    <property type="entry name" value="cupin_reut_a1446"/>
    <property type="match status" value="1"/>
</dbReference>
<evidence type="ECO:0000313" key="2">
    <source>
        <dbReference type="EMBL" id="PHQ34501.1"/>
    </source>
</evidence>
<dbReference type="InterPro" id="IPR014710">
    <property type="entry name" value="RmlC-like_jellyroll"/>
</dbReference>